<sequence length="207" mass="23307">MSEITTVLWDIGGVLLTNGWDHHSRARVLERFGVDKARFEALHPEANDVWEKGFITADEYLKRTVFTEPRNFTPEEFLAAMKAESALLENTAMPVLEDLASSGSVDLGMLNNEARELNDNRLELFGLHAYFDVFFSSCYVGLRKPDEKIYRLALDVLQVEADEVAFIDDRANNVETAKSLGIHAIRYEGPEALRASLRGLGVELNED</sequence>
<keyword evidence="2" id="KW-1185">Reference proteome</keyword>
<dbReference type="RefSeq" id="WP_129209493.1">
    <property type="nucleotide sequence ID" value="NZ_BMGU01000002.1"/>
</dbReference>
<name>A0A4Q1S9J0_9BACT</name>
<dbReference type="NCBIfam" id="TIGR01509">
    <property type="entry name" value="HAD-SF-IA-v3"/>
    <property type="match status" value="1"/>
</dbReference>
<dbReference type="InterPro" id="IPR006439">
    <property type="entry name" value="HAD-SF_hydro_IA"/>
</dbReference>
<comment type="caution">
    <text evidence="1">The sequence shown here is derived from an EMBL/GenBank/DDBJ whole genome shotgun (WGS) entry which is preliminary data.</text>
</comment>
<protein>
    <submittedName>
        <fullName evidence="1">HAD family phosphatase</fullName>
    </submittedName>
</protein>
<dbReference type="EMBL" id="SDMK01000004">
    <property type="protein sequence ID" value="RXS93723.1"/>
    <property type="molecule type" value="Genomic_DNA"/>
</dbReference>
<dbReference type="Pfam" id="PF00702">
    <property type="entry name" value="Hydrolase"/>
    <property type="match status" value="1"/>
</dbReference>
<dbReference type="Gene3D" id="3.40.50.1000">
    <property type="entry name" value="HAD superfamily/HAD-like"/>
    <property type="match status" value="1"/>
</dbReference>
<proteinExistence type="predicted"/>
<dbReference type="SFLD" id="SFLDS00003">
    <property type="entry name" value="Haloacid_Dehalogenase"/>
    <property type="match status" value="1"/>
</dbReference>
<dbReference type="Proteomes" id="UP000290253">
    <property type="component" value="Unassembled WGS sequence"/>
</dbReference>
<gene>
    <name evidence="1" type="ORF">ESZ00_16875</name>
</gene>
<dbReference type="InterPro" id="IPR036412">
    <property type="entry name" value="HAD-like_sf"/>
</dbReference>
<dbReference type="PANTHER" id="PTHR43611:SF3">
    <property type="entry name" value="FLAVIN MONONUCLEOTIDE HYDROLASE 1, CHLOROPLATIC"/>
    <property type="match status" value="1"/>
</dbReference>
<dbReference type="InterPro" id="IPR023214">
    <property type="entry name" value="HAD_sf"/>
</dbReference>
<dbReference type="AlphaFoldDB" id="A0A4Q1S9J0"/>
<reference evidence="1 2" key="1">
    <citation type="journal article" date="2016" name="Int. J. Syst. Evol. Microbiol.">
        <title>Acidipila dinghuensis sp. nov., an acidobacterium isolated from forest soil.</title>
        <authorList>
            <person name="Jiang Y.W."/>
            <person name="Wang J."/>
            <person name="Chen M.H."/>
            <person name="Lv Y.Y."/>
            <person name="Qiu L.H."/>
        </authorList>
    </citation>
    <scope>NUCLEOTIDE SEQUENCE [LARGE SCALE GENOMIC DNA]</scope>
    <source>
        <strain evidence="1 2">DHOF10</strain>
    </source>
</reference>
<evidence type="ECO:0000313" key="2">
    <source>
        <dbReference type="Proteomes" id="UP000290253"/>
    </source>
</evidence>
<dbReference type="CDD" id="cd02603">
    <property type="entry name" value="HAD_sEH-N_like"/>
    <property type="match status" value="1"/>
</dbReference>
<dbReference type="SFLD" id="SFLDG01129">
    <property type="entry name" value="C1.5:_HAD__Beta-PGM__Phosphata"/>
    <property type="match status" value="1"/>
</dbReference>
<dbReference type="PANTHER" id="PTHR43611">
    <property type="entry name" value="ALPHA-D-GLUCOSE 1-PHOSPHATE PHOSPHATASE"/>
    <property type="match status" value="1"/>
</dbReference>
<evidence type="ECO:0000313" key="1">
    <source>
        <dbReference type="EMBL" id="RXS93723.1"/>
    </source>
</evidence>
<dbReference type="InterPro" id="IPR023198">
    <property type="entry name" value="PGP-like_dom2"/>
</dbReference>
<organism evidence="1 2">
    <name type="scientific">Silvibacterium dinghuense</name>
    <dbReference type="NCBI Taxonomy" id="1560006"/>
    <lineage>
        <taxon>Bacteria</taxon>
        <taxon>Pseudomonadati</taxon>
        <taxon>Acidobacteriota</taxon>
        <taxon>Terriglobia</taxon>
        <taxon>Terriglobales</taxon>
        <taxon>Acidobacteriaceae</taxon>
        <taxon>Silvibacterium</taxon>
    </lineage>
</organism>
<accession>A0A4Q1S9J0</accession>
<dbReference type="SUPFAM" id="SSF56784">
    <property type="entry name" value="HAD-like"/>
    <property type="match status" value="1"/>
</dbReference>
<dbReference type="Gene3D" id="1.10.150.240">
    <property type="entry name" value="Putative phosphatase, domain 2"/>
    <property type="match status" value="1"/>
</dbReference>
<dbReference type="OrthoDB" id="9131041at2"/>